<protein>
    <recommendedName>
        <fullName evidence="6">DUF4136 domain-containing protein</fullName>
    </recommendedName>
</protein>
<evidence type="ECO:0000313" key="2">
    <source>
        <dbReference type="EMBL" id="KAF7599252.1"/>
    </source>
</evidence>
<dbReference type="RefSeq" id="WP_095524494.1">
    <property type="nucleotide sequence ID" value="NZ_MDUX01000024.1"/>
</dbReference>
<dbReference type="EMBL" id="MDUX01000024">
    <property type="protein sequence ID" value="KAF7599252.1"/>
    <property type="molecule type" value="Genomic_DNA"/>
</dbReference>
<sequence length="146" mass="16081">MKNFPRLLALAVLALLLGACATANYYPHEARENVHQGKGGSRFQYEGLDVWFIGEPDRRYKILGYIEDSVSSTVDDQHRRISSEVAKKAHEIGADALIEVVTSRQADSSVSIGSVFGGRHSGFGMGFGFPVTEQQNARYTAIKFLD</sequence>
<dbReference type="EMBL" id="NMRN01000068">
    <property type="protein sequence ID" value="PAS91645.1"/>
    <property type="molecule type" value="Genomic_DNA"/>
</dbReference>
<organism evidence="3 4">
    <name type="scientific">Candidatus Dactylopiibacterium carminicum</name>
    <dbReference type="NCBI Taxonomy" id="857335"/>
    <lineage>
        <taxon>Bacteria</taxon>
        <taxon>Pseudomonadati</taxon>
        <taxon>Pseudomonadota</taxon>
        <taxon>Betaproteobacteria</taxon>
        <taxon>Rhodocyclales</taxon>
        <taxon>Rhodocyclaceae</taxon>
        <taxon>Candidatus Dactylopiibacterium</taxon>
    </lineage>
</organism>
<evidence type="ECO:0000313" key="3">
    <source>
        <dbReference type="EMBL" id="PAS91645.1"/>
    </source>
</evidence>
<keyword evidence="1" id="KW-0732">Signal</keyword>
<dbReference type="PROSITE" id="PS51257">
    <property type="entry name" value="PROKAR_LIPOPROTEIN"/>
    <property type="match status" value="1"/>
</dbReference>
<feature type="chain" id="PRO_5012063355" description="DUF4136 domain-containing protein" evidence="1">
    <location>
        <begin position="26"/>
        <end position="146"/>
    </location>
</feature>
<dbReference type="Proteomes" id="UP000623509">
    <property type="component" value="Unassembled WGS sequence"/>
</dbReference>
<feature type="signal peptide" evidence="1">
    <location>
        <begin position="1"/>
        <end position="25"/>
    </location>
</feature>
<keyword evidence="5" id="KW-1185">Reference proteome</keyword>
<dbReference type="Proteomes" id="UP000216107">
    <property type="component" value="Unassembled WGS sequence"/>
</dbReference>
<reference evidence="3 4" key="2">
    <citation type="submission" date="2017-07" db="EMBL/GenBank/DDBJ databases">
        <title>Candidatus Dactylopiibacterium carminicum, a nitrogen-fixing symbiont of the cochineal insect Dactylopius coccus and Dactylopius opuntiae (Hemiptera: Coccoidea: Dactylopiidae).</title>
        <authorList>
            <person name="Vera A."/>
        </authorList>
    </citation>
    <scope>NUCLEOTIDE SEQUENCE [LARGE SCALE GENOMIC DNA]</scope>
    <source>
        <strain evidence="3 4">NFDCM</strain>
    </source>
</reference>
<reference evidence="2 5" key="1">
    <citation type="submission" date="2016-08" db="EMBL/GenBank/DDBJ databases">
        <title>Candidatus Dactylopiibacterium carminicum genome sequence.</title>
        <authorList>
            <person name="Ramirez-Puebla S.T."/>
            <person name="Ormeno-Orrillo E."/>
            <person name="Vera-Ponce De Leon A."/>
            <person name="Luis L."/>
            <person name="Sanchez-Flores A."/>
            <person name="Monica R."/>
            <person name="Martinez-Romero E."/>
        </authorList>
    </citation>
    <scope>NUCLEOTIDE SEQUENCE [LARGE SCALE GENOMIC DNA]</scope>
    <source>
        <strain evidence="2">END1</strain>
    </source>
</reference>
<accession>A0A272ENF0</accession>
<dbReference type="OrthoDB" id="9181841at2"/>
<comment type="caution">
    <text evidence="3">The sequence shown here is derived from an EMBL/GenBank/DDBJ whole genome shotgun (WGS) entry which is preliminary data.</text>
</comment>
<name>A0A272ENF0_9RHOO</name>
<proteinExistence type="predicted"/>
<evidence type="ECO:0000313" key="4">
    <source>
        <dbReference type="Proteomes" id="UP000216107"/>
    </source>
</evidence>
<evidence type="ECO:0008006" key="6">
    <source>
        <dbReference type="Google" id="ProtNLM"/>
    </source>
</evidence>
<dbReference type="AlphaFoldDB" id="A0A272ENF0"/>
<evidence type="ECO:0000256" key="1">
    <source>
        <dbReference type="SAM" id="SignalP"/>
    </source>
</evidence>
<gene>
    <name evidence="2" type="ORF">BGI27_08665</name>
    <name evidence="3" type="ORF">CGU29_15210</name>
</gene>
<evidence type="ECO:0000313" key="5">
    <source>
        <dbReference type="Proteomes" id="UP000623509"/>
    </source>
</evidence>